<accession>A0A858R773</accession>
<gene>
    <name evidence="2" type="ORF">HHL28_08050</name>
</gene>
<evidence type="ECO:0008006" key="4">
    <source>
        <dbReference type="Google" id="ProtNLM"/>
    </source>
</evidence>
<dbReference type="Proteomes" id="UP000501891">
    <property type="component" value="Chromosome"/>
</dbReference>
<keyword evidence="3" id="KW-1185">Reference proteome</keyword>
<proteinExistence type="predicted"/>
<evidence type="ECO:0000313" key="3">
    <source>
        <dbReference type="Proteomes" id="UP000501891"/>
    </source>
</evidence>
<feature type="region of interest" description="Disordered" evidence="1">
    <location>
        <begin position="84"/>
        <end position="105"/>
    </location>
</feature>
<dbReference type="AlphaFoldDB" id="A0A858R773"/>
<reference evidence="2" key="1">
    <citation type="submission" date="2020-04" db="EMBL/GenBank/DDBJ databases">
        <title>A desert anoxygenic phototrophic bacterium fixes CO2 using RubisCO under aerobic conditions.</title>
        <authorList>
            <person name="Tang K."/>
        </authorList>
    </citation>
    <scope>NUCLEOTIDE SEQUENCE [LARGE SCALE GENOMIC DNA]</scope>
    <source>
        <strain evidence="2">MIMtkB3</strain>
    </source>
</reference>
<evidence type="ECO:0000313" key="2">
    <source>
        <dbReference type="EMBL" id="QJE73043.1"/>
    </source>
</evidence>
<evidence type="ECO:0000256" key="1">
    <source>
        <dbReference type="SAM" id="MobiDB-lite"/>
    </source>
</evidence>
<name>A0A858R773_9PROT</name>
<dbReference type="KEGG" id="acru:HHL28_08050"/>
<dbReference type="EMBL" id="CP051775">
    <property type="protein sequence ID" value="QJE73043.1"/>
    <property type="molecule type" value="Genomic_DNA"/>
</dbReference>
<sequence length="105" mass="11734">MNAPLNSVAKLRMTEEGQAVILPAGMVLPGDAAVVRLDGDRVVVDSDPVNVQKAIAWERMTPEERGEAARKLFEDMARFRDEVGDFMPDGREQPPMPDDDRTYFD</sequence>
<organism evidence="2 3">
    <name type="scientific">Aerophototrophica crusticola</name>
    <dbReference type="NCBI Taxonomy" id="1709002"/>
    <lineage>
        <taxon>Bacteria</taxon>
        <taxon>Pseudomonadati</taxon>
        <taxon>Pseudomonadota</taxon>
        <taxon>Alphaproteobacteria</taxon>
        <taxon>Rhodospirillales</taxon>
        <taxon>Rhodospirillaceae</taxon>
        <taxon>Aerophototrophica</taxon>
    </lineage>
</organism>
<protein>
    <recommendedName>
        <fullName evidence="4">AbrB family transcriptional regulator</fullName>
    </recommendedName>
</protein>